<feature type="region of interest" description="Disordered" evidence="1">
    <location>
        <begin position="121"/>
        <end position="163"/>
    </location>
</feature>
<dbReference type="RefSeq" id="XP_012655021.1">
    <property type="nucleotide sequence ID" value="XM_012799567.1"/>
</dbReference>
<protein>
    <submittedName>
        <fullName evidence="2">Uncharacterized protein</fullName>
    </submittedName>
</protein>
<evidence type="ECO:0000313" key="2">
    <source>
        <dbReference type="EMBL" id="EWS72450.1"/>
    </source>
</evidence>
<reference evidence="3" key="1">
    <citation type="journal article" date="2006" name="PLoS Biol.">
        <title>Macronuclear genome sequence of the ciliate Tetrahymena thermophila, a model eukaryote.</title>
        <authorList>
            <person name="Eisen J.A."/>
            <person name="Coyne R.S."/>
            <person name="Wu M."/>
            <person name="Wu D."/>
            <person name="Thiagarajan M."/>
            <person name="Wortman J.R."/>
            <person name="Badger J.H."/>
            <person name="Ren Q."/>
            <person name="Amedeo P."/>
            <person name="Jones K.M."/>
            <person name="Tallon L.J."/>
            <person name="Delcher A.L."/>
            <person name="Salzberg S.L."/>
            <person name="Silva J.C."/>
            <person name="Haas B.J."/>
            <person name="Majoros W.H."/>
            <person name="Farzad M."/>
            <person name="Carlton J.M."/>
            <person name="Smith R.K. Jr."/>
            <person name="Garg J."/>
            <person name="Pearlman R.E."/>
            <person name="Karrer K.M."/>
            <person name="Sun L."/>
            <person name="Manning G."/>
            <person name="Elde N.C."/>
            <person name="Turkewitz A.P."/>
            <person name="Asai D.J."/>
            <person name="Wilkes D.E."/>
            <person name="Wang Y."/>
            <person name="Cai H."/>
            <person name="Collins K."/>
            <person name="Stewart B.A."/>
            <person name="Lee S.R."/>
            <person name="Wilamowska K."/>
            <person name="Weinberg Z."/>
            <person name="Ruzzo W.L."/>
            <person name="Wloga D."/>
            <person name="Gaertig J."/>
            <person name="Frankel J."/>
            <person name="Tsao C.-C."/>
            <person name="Gorovsky M.A."/>
            <person name="Keeling P.J."/>
            <person name="Waller R.F."/>
            <person name="Patron N.J."/>
            <person name="Cherry J.M."/>
            <person name="Stover N.A."/>
            <person name="Krieger C.J."/>
            <person name="del Toro C."/>
            <person name="Ryder H.F."/>
            <person name="Williamson S.C."/>
            <person name="Barbeau R.A."/>
            <person name="Hamilton E.P."/>
            <person name="Orias E."/>
        </authorList>
    </citation>
    <scope>NUCLEOTIDE SEQUENCE [LARGE SCALE GENOMIC DNA]</scope>
    <source>
        <strain evidence="3">SB210</strain>
    </source>
</reference>
<keyword evidence="3" id="KW-1185">Reference proteome</keyword>
<dbReference type="InParanoid" id="W7X018"/>
<dbReference type="AlphaFoldDB" id="W7X018"/>
<accession>W7X018</accession>
<evidence type="ECO:0000313" key="3">
    <source>
        <dbReference type="Proteomes" id="UP000009168"/>
    </source>
</evidence>
<proteinExistence type="predicted"/>
<dbReference type="KEGG" id="tet:TTHERM_001014719"/>
<sequence length="163" mass="19479">MLLTFLIPERACQNIQRYLLKNRESKLIVSTFYNPAISLSQALKSQLQMLITFIQIPKNKKTHQPFSCSKLSCFRNPINPTKNKKTFIINEMKKYLQIDSINHPSPLFLVKSYINQHIKRKKHEDRETLKKLKNIKNKKNKQEKIQKNQRYLKNNKKLKKLKN</sequence>
<dbReference type="EMBL" id="GG662521">
    <property type="protein sequence ID" value="EWS72450.1"/>
    <property type="molecule type" value="Genomic_DNA"/>
</dbReference>
<evidence type="ECO:0000256" key="1">
    <source>
        <dbReference type="SAM" id="MobiDB-lite"/>
    </source>
</evidence>
<gene>
    <name evidence="2" type="ORF">TTHERM_001014719</name>
</gene>
<feature type="compositionally biased region" description="Basic residues" evidence="1">
    <location>
        <begin position="153"/>
        <end position="163"/>
    </location>
</feature>
<name>W7X018_TETTS</name>
<dbReference type="GeneID" id="24441413"/>
<organism evidence="2 3">
    <name type="scientific">Tetrahymena thermophila (strain SB210)</name>
    <dbReference type="NCBI Taxonomy" id="312017"/>
    <lineage>
        <taxon>Eukaryota</taxon>
        <taxon>Sar</taxon>
        <taxon>Alveolata</taxon>
        <taxon>Ciliophora</taxon>
        <taxon>Intramacronucleata</taxon>
        <taxon>Oligohymenophorea</taxon>
        <taxon>Hymenostomatida</taxon>
        <taxon>Tetrahymenina</taxon>
        <taxon>Tetrahymenidae</taxon>
        <taxon>Tetrahymena</taxon>
    </lineage>
</organism>
<dbReference type="Proteomes" id="UP000009168">
    <property type="component" value="Unassembled WGS sequence"/>
</dbReference>